<comment type="caution">
    <text evidence="2">The sequence shown here is derived from an EMBL/GenBank/DDBJ whole genome shotgun (WGS) entry which is preliminary data.</text>
</comment>
<proteinExistence type="predicted"/>
<feature type="compositionally biased region" description="Basic and acidic residues" evidence="1">
    <location>
        <begin position="79"/>
        <end position="92"/>
    </location>
</feature>
<sequence length="451" mass="51490">MNQGLIEALSYFSEETTAPVIVDVGTPIKQKDSVEEAAGSMLLSLEIQELLCSDEIDTDMSMPPAKNMLTSDPSSVAQPEKKHLSKQSDQRLRPKSTSSRRDRRRPKHELDYLRAKVVELQEELMTLGLSSWKEIAERQKREVATSIDENRQLRDRLLGQLQVAHALEASIRQHESDANTSYHREQMNNTGASEEERMRVSKIMDEHIFAELNSALETQLAEIDRIFTTYGLSSVLHKLQGGFAFKRDADGISFRYEEARLLPFSWQALHHTIWNSLHDGSIHKHTEAHMLNQDHSNLIFRDTVQLSKSRQVTMTKWAAFRRHIEQDRVVFVYNVHVHIDGGSVSVRLREKGWSTASTFEFHRDVTQGTNDSSDFMRGCITRLVVQLTPEISEFKSKQEARMHVGEMSDLIVGFYHYNYRSVNEVAQTRLQGSADTSGKDEGVKGGIVQMF</sequence>
<feature type="compositionally biased region" description="Basic and acidic residues" evidence="1">
    <location>
        <begin position="174"/>
        <end position="186"/>
    </location>
</feature>
<feature type="compositionally biased region" description="Polar residues" evidence="1">
    <location>
        <begin position="68"/>
        <end position="77"/>
    </location>
</feature>
<name>A0AAV1TR02_9STRA</name>
<dbReference type="Proteomes" id="UP001162060">
    <property type="component" value="Unassembled WGS sequence"/>
</dbReference>
<dbReference type="EMBL" id="CAKLBY020000070">
    <property type="protein sequence ID" value="CAK7923722.1"/>
    <property type="molecule type" value="Genomic_DNA"/>
</dbReference>
<feature type="region of interest" description="Disordered" evidence="1">
    <location>
        <begin position="174"/>
        <end position="195"/>
    </location>
</feature>
<reference evidence="2" key="1">
    <citation type="submission" date="2024-01" db="EMBL/GenBank/DDBJ databases">
        <authorList>
            <person name="Webb A."/>
        </authorList>
    </citation>
    <scope>NUCLEOTIDE SEQUENCE</scope>
    <source>
        <strain evidence="2">Pm1</strain>
    </source>
</reference>
<evidence type="ECO:0000256" key="1">
    <source>
        <dbReference type="SAM" id="MobiDB-lite"/>
    </source>
</evidence>
<protein>
    <submittedName>
        <fullName evidence="2">Uncharacterized protein</fullName>
    </submittedName>
</protein>
<feature type="region of interest" description="Disordered" evidence="1">
    <location>
        <begin position="57"/>
        <end position="108"/>
    </location>
</feature>
<evidence type="ECO:0000313" key="3">
    <source>
        <dbReference type="Proteomes" id="UP001162060"/>
    </source>
</evidence>
<dbReference type="AlphaFoldDB" id="A0AAV1TR02"/>
<dbReference type="PANTHER" id="PTHR35796:SF3">
    <property type="entry name" value="BHLH DOMAIN-CONTAINING PROTEIN"/>
    <property type="match status" value="1"/>
</dbReference>
<gene>
    <name evidence="2" type="ORF">PM001_LOCUS8872</name>
</gene>
<evidence type="ECO:0000313" key="2">
    <source>
        <dbReference type="EMBL" id="CAK7923722.1"/>
    </source>
</evidence>
<dbReference type="PANTHER" id="PTHR35796">
    <property type="entry name" value="HYPOTHETICAL CYTOSOLIC PROTEIN"/>
    <property type="match status" value="1"/>
</dbReference>
<organism evidence="2 3">
    <name type="scientific">Peronospora matthiolae</name>
    <dbReference type="NCBI Taxonomy" id="2874970"/>
    <lineage>
        <taxon>Eukaryota</taxon>
        <taxon>Sar</taxon>
        <taxon>Stramenopiles</taxon>
        <taxon>Oomycota</taxon>
        <taxon>Peronosporomycetes</taxon>
        <taxon>Peronosporales</taxon>
        <taxon>Peronosporaceae</taxon>
        <taxon>Peronospora</taxon>
    </lineage>
</organism>
<accession>A0AAV1TR02</accession>